<proteinExistence type="predicted"/>
<keyword evidence="1" id="KW-0614">Plasmid</keyword>
<organism evidence="1 2">
    <name type="scientific">Rhizobium favelukesii</name>
    <dbReference type="NCBI Taxonomy" id="348824"/>
    <lineage>
        <taxon>Bacteria</taxon>
        <taxon>Pseudomonadati</taxon>
        <taxon>Pseudomonadota</taxon>
        <taxon>Alphaproteobacteria</taxon>
        <taxon>Hyphomicrobiales</taxon>
        <taxon>Rhizobiaceae</taxon>
        <taxon>Rhizobium/Agrobacterium group</taxon>
        <taxon>Rhizobium</taxon>
    </lineage>
</organism>
<geneLocation type="plasmid" evidence="1">
    <name>pLPU83b</name>
</geneLocation>
<protein>
    <submittedName>
        <fullName evidence="1">Uncharacterized protein</fullName>
    </submittedName>
</protein>
<accession>W6RH50</accession>
<dbReference type="EMBL" id="CBYB010000050">
    <property type="protein sequence ID" value="CDM60497.1"/>
    <property type="molecule type" value="Genomic_DNA"/>
</dbReference>
<evidence type="ECO:0000313" key="1">
    <source>
        <dbReference type="EMBL" id="CDM60497.1"/>
    </source>
</evidence>
<dbReference type="AlphaFoldDB" id="W6RH50"/>
<comment type="caution">
    <text evidence="1">The sequence shown here is derived from an EMBL/GenBank/DDBJ whole genome shotgun (WGS) entry which is preliminary data.</text>
</comment>
<evidence type="ECO:0000313" key="2">
    <source>
        <dbReference type="Proteomes" id="UP000019443"/>
    </source>
</evidence>
<name>W6RH50_9HYPH</name>
<gene>
    <name evidence="1" type="ORF">LPU83_pLPU83b_0516</name>
</gene>
<dbReference type="Proteomes" id="UP000019443">
    <property type="component" value="Unassembled WGS sequence"/>
</dbReference>
<reference evidence="1" key="1">
    <citation type="submission" date="2013-11" db="EMBL/GenBank/DDBJ databases">
        <title>Draft genome sequence of the broad-host-range Rhizobium sp. LPU83 strain, a member of the low-genetic diversity Oregon-like Rhizobium sp. group.</title>
        <authorList>
            <person name="Wibberg D."/>
            <person name="Puehler A."/>
            <person name="Schlueter A."/>
        </authorList>
    </citation>
    <scope>NUCLEOTIDE SEQUENCE [LARGE SCALE GENOMIC DNA]</scope>
    <source>
        <strain evidence="1">LPU83</strain>
        <plasmid evidence="1">pLPU83b</plasmid>
    </source>
</reference>
<keyword evidence="2" id="KW-1185">Reference proteome</keyword>
<sequence>MQFVHASFEVLLIVVPRHAIHTARRLLAKRMEALHQKRRSDVVHQRRETHLRVPLGGFPYTFDPHRSVFYPALCPARWSFEGIPSDYTPSRHCLRRIISLVRQLLRYYGRIRLLISVDDWLMVNDLPSPVQSIRTGH</sequence>